<name>A0ABQ5MUB6_9MICC</name>
<organism evidence="1 2">
    <name type="scientific">Arthrobacter mangrovi</name>
    <dbReference type="NCBI Taxonomy" id="2966350"/>
    <lineage>
        <taxon>Bacteria</taxon>
        <taxon>Bacillati</taxon>
        <taxon>Actinomycetota</taxon>
        <taxon>Actinomycetes</taxon>
        <taxon>Micrococcales</taxon>
        <taxon>Micrococcaceae</taxon>
        <taxon>Arthrobacter</taxon>
    </lineage>
</organism>
<proteinExistence type="predicted"/>
<comment type="caution">
    <text evidence="1">The sequence shown here is derived from an EMBL/GenBank/DDBJ whole genome shotgun (WGS) entry which is preliminary data.</text>
</comment>
<evidence type="ECO:0000313" key="2">
    <source>
        <dbReference type="Proteomes" id="UP001209654"/>
    </source>
</evidence>
<keyword evidence="2" id="KW-1185">Reference proteome</keyword>
<gene>
    <name evidence="1" type="ORF">AHIS1636_20270</name>
</gene>
<accession>A0ABQ5MUB6</accession>
<sequence>MSSDWTVVSLREPDQLTLVEAMVAAVPDLNVRQAAGDSLLELLDDAGELQLAIELPRLVRVPQEATRLLAGAEISAVPGTPVPAIFSPGSGNPADQPLWWQEIHVRDGAPKATVRAESLCHEIARRCDGVVALPQVAGA</sequence>
<evidence type="ECO:0000313" key="1">
    <source>
        <dbReference type="EMBL" id="GLB67587.1"/>
    </source>
</evidence>
<dbReference type="Proteomes" id="UP001209654">
    <property type="component" value="Unassembled WGS sequence"/>
</dbReference>
<dbReference type="RefSeq" id="WP_264795702.1">
    <property type="nucleotide sequence ID" value="NZ_BRVS01000008.1"/>
</dbReference>
<dbReference type="EMBL" id="BRVS01000008">
    <property type="protein sequence ID" value="GLB67587.1"/>
    <property type="molecule type" value="Genomic_DNA"/>
</dbReference>
<protein>
    <submittedName>
        <fullName evidence="1">Uncharacterized protein</fullName>
    </submittedName>
</protein>
<reference evidence="1 2" key="1">
    <citation type="journal article" date="2023" name="Int. J. Syst. Evol. Microbiol.">
        <title>Arthrobacter mangrovi sp. nov., an actinobacterium isolated from the rhizosphere of a mangrove.</title>
        <authorList>
            <person name="Hamada M."/>
            <person name="Saitou S."/>
            <person name="Enomoto N."/>
            <person name="Nanri K."/>
            <person name="Hidaka K."/>
            <person name="Miura T."/>
            <person name="Tamura T."/>
        </authorList>
    </citation>
    <scope>NUCLEOTIDE SEQUENCE [LARGE SCALE GENOMIC DNA]</scope>
    <source>
        <strain evidence="1 2">NBRC 112813</strain>
    </source>
</reference>